<evidence type="ECO:0000313" key="2">
    <source>
        <dbReference type="Proteomes" id="UP000723463"/>
    </source>
</evidence>
<reference evidence="1" key="1">
    <citation type="journal article" date="2020" name="Fungal Divers.">
        <title>Resolving the Mortierellaceae phylogeny through synthesis of multi-gene phylogenetics and phylogenomics.</title>
        <authorList>
            <person name="Vandepol N."/>
            <person name="Liber J."/>
            <person name="Desiro A."/>
            <person name="Na H."/>
            <person name="Kennedy M."/>
            <person name="Barry K."/>
            <person name="Grigoriev I.V."/>
            <person name="Miller A.N."/>
            <person name="O'Donnell K."/>
            <person name="Stajich J.E."/>
            <person name="Bonito G."/>
        </authorList>
    </citation>
    <scope>NUCLEOTIDE SEQUENCE</scope>
    <source>
        <strain evidence="1">NRRL 2591</strain>
    </source>
</reference>
<dbReference type="EMBL" id="JAAAXW010000674">
    <property type="protein sequence ID" value="KAF9536510.1"/>
    <property type="molecule type" value="Genomic_DNA"/>
</dbReference>
<protein>
    <submittedName>
        <fullName evidence="1">Uncharacterized protein</fullName>
    </submittedName>
</protein>
<evidence type="ECO:0000313" key="1">
    <source>
        <dbReference type="EMBL" id="KAF9536510.1"/>
    </source>
</evidence>
<name>A0A9P6EUS9_9FUNG</name>
<sequence>MNHFLATSFPHPKIFVRTDYEETSDAVLDSIPSKSMSCRPIWTWDLELPKLTYVSLHAEFACTFQFRMLPGTPSLHGLKYIHAPALTHLYLYGIWTLDGQVLAAFFSKVMFNITDAHLRDSGGFAIAEWVSAMSTYFYHVNTAAVYTLPGPAGLFEVGLILIPGIIPSQLITL</sequence>
<dbReference type="Proteomes" id="UP000723463">
    <property type="component" value="Unassembled WGS sequence"/>
</dbReference>
<accession>A0A9P6EUS9</accession>
<organism evidence="1 2">
    <name type="scientific">Mortierella hygrophila</name>
    <dbReference type="NCBI Taxonomy" id="979708"/>
    <lineage>
        <taxon>Eukaryota</taxon>
        <taxon>Fungi</taxon>
        <taxon>Fungi incertae sedis</taxon>
        <taxon>Mucoromycota</taxon>
        <taxon>Mortierellomycotina</taxon>
        <taxon>Mortierellomycetes</taxon>
        <taxon>Mortierellales</taxon>
        <taxon>Mortierellaceae</taxon>
        <taxon>Mortierella</taxon>
    </lineage>
</organism>
<comment type="caution">
    <text evidence="1">The sequence shown here is derived from an EMBL/GenBank/DDBJ whole genome shotgun (WGS) entry which is preliminary data.</text>
</comment>
<gene>
    <name evidence="1" type="ORF">EC957_010603</name>
</gene>
<proteinExistence type="predicted"/>
<keyword evidence="2" id="KW-1185">Reference proteome</keyword>
<dbReference type="AlphaFoldDB" id="A0A9P6EUS9"/>